<evidence type="ECO:0000313" key="1">
    <source>
        <dbReference type="EMBL" id="KKN07262.1"/>
    </source>
</evidence>
<name>A0A0F9N605_9ZZZZ</name>
<dbReference type="EMBL" id="LAZR01004591">
    <property type="protein sequence ID" value="KKN07262.1"/>
    <property type="molecule type" value="Genomic_DNA"/>
</dbReference>
<protein>
    <submittedName>
        <fullName evidence="1">Uncharacterized protein</fullName>
    </submittedName>
</protein>
<comment type="caution">
    <text evidence="1">The sequence shown here is derived from an EMBL/GenBank/DDBJ whole genome shotgun (WGS) entry which is preliminary data.</text>
</comment>
<sequence length="100" mass="11566">MKMFPIQGDLRTRRPKFKIPWGLAEEAYLTYSKLFSRGQSLERLAERGGFDLKEFAVLFFGDNPCLVECADKHMERVRTSLEEFDIKIPVDKGVPDGRLI</sequence>
<organism evidence="1">
    <name type="scientific">marine sediment metagenome</name>
    <dbReference type="NCBI Taxonomy" id="412755"/>
    <lineage>
        <taxon>unclassified sequences</taxon>
        <taxon>metagenomes</taxon>
        <taxon>ecological metagenomes</taxon>
    </lineage>
</organism>
<accession>A0A0F9N605</accession>
<dbReference type="AlphaFoldDB" id="A0A0F9N605"/>
<gene>
    <name evidence="1" type="ORF">LCGC14_1069020</name>
</gene>
<reference evidence="1" key="1">
    <citation type="journal article" date="2015" name="Nature">
        <title>Complex archaea that bridge the gap between prokaryotes and eukaryotes.</title>
        <authorList>
            <person name="Spang A."/>
            <person name="Saw J.H."/>
            <person name="Jorgensen S.L."/>
            <person name="Zaremba-Niedzwiedzka K."/>
            <person name="Martijn J."/>
            <person name="Lind A.E."/>
            <person name="van Eijk R."/>
            <person name="Schleper C."/>
            <person name="Guy L."/>
            <person name="Ettema T.J."/>
        </authorList>
    </citation>
    <scope>NUCLEOTIDE SEQUENCE</scope>
</reference>
<proteinExistence type="predicted"/>